<dbReference type="OMA" id="KNCAVRY"/>
<evidence type="ECO:0000259" key="16">
    <source>
        <dbReference type="PROSITE" id="PS51406"/>
    </source>
</evidence>
<dbReference type="PROSITE" id="PS00514">
    <property type="entry name" value="FIBRINOGEN_C_1"/>
    <property type="match status" value="1"/>
</dbReference>
<evidence type="ECO:0000256" key="14">
    <source>
        <dbReference type="SAM" id="MobiDB-lite"/>
    </source>
</evidence>
<dbReference type="InterPro" id="IPR008160">
    <property type="entry name" value="Collagen"/>
</dbReference>
<dbReference type="Gene3D" id="3.90.215.10">
    <property type="entry name" value="Gamma Fibrinogen, chain A, domain 1"/>
    <property type="match status" value="1"/>
</dbReference>
<evidence type="ECO:0000256" key="1">
    <source>
        <dbReference type="ARBA" id="ARBA00004613"/>
    </source>
</evidence>
<organism evidence="17">
    <name type="scientific">Equus asinus asinus</name>
    <dbReference type="NCBI Taxonomy" id="83772"/>
    <lineage>
        <taxon>Eukaryota</taxon>
        <taxon>Metazoa</taxon>
        <taxon>Chordata</taxon>
        <taxon>Craniata</taxon>
        <taxon>Vertebrata</taxon>
        <taxon>Euteleostomi</taxon>
        <taxon>Mammalia</taxon>
        <taxon>Eutheria</taxon>
        <taxon>Laurasiatheria</taxon>
        <taxon>Perissodactyla</taxon>
        <taxon>Equidae</taxon>
        <taxon>Equus</taxon>
    </lineage>
</organism>
<dbReference type="PANTHER" id="PTHR19143">
    <property type="entry name" value="FIBRINOGEN/TENASCIN/ANGIOPOEITIN"/>
    <property type="match status" value="1"/>
</dbReference>
<dbReference type="GO" id="GO:0046872">
    <property type="term" value="F:metal ion binding"/>
    <property type="evidence" value="ECO:0007669"/>
    <property type="project" value="UniProtKB-KW"/>
</dbReference>
<keyword evidence="8" id="KW-0677">Repeat</keyword>
<dbReference type="GO" id="GO:0003823">
    <property type="term" value="F:antigen binding"/>
    <property type="evidence" value="ECO:0007669"/>
    <property type="project" value="TreeGrafter"/>
</dbReference>
<dbReference type="AlphaFoldDB" id="A0A8C4LY91"/>
<dbReference type="InterPro" id="IPR036056">
    <property type="entry name" value="Fibrinogen-like_C"/>
</dbReference>
<proteinExistence type="inferred from homology"/>
<evidence type="ECO:0000256" key="4">
    <source>
        <dbReference type="ARBA" id="ARBA00022588"/>
    </source>
</evidence>
<dbReference type="PROSITE" id="PS51406">
    <property type="entry name" value="FIBRINOGEN_C_2"/>
    <property type="match status" value="1"/>
</dbReference>
<keyword evidence="7" id="KW-0430">Lectin</keyword>
<dbReference type="NCBIfam" id="NF040941">
    <property type="entry name" value="GGGWT_bact"/>
    <property type="match status" value="1"/>
</dbReference>
<keyword evidence="12" id="KW-1015">Disulfide bond</keyword>
<evidence type="ECO:0000256" key="11">
    <source>
        <dbReference type="ARBA" id="ARBA00023119"/>
    </source>
</evidence>
<name>A0A8C4LY91_EQUAS</name>
<evidence type="ECO:0000313" key="17">
    <source>
        <dbReference type="Ensembl" id="ENSEASP00005015330.1"/>
    </source>
</evidence>
<dbReference type="Pfam" id="PF00147">
    <property type="entry name" value="Fibrinogen_C"/>
    <property type="match status" value="1"/>
</dbReference>
<keyword evidence="3" id="KW-0964">Secreted</keyword>
<dbReference type="GO" id="GO:0097367">
    <property type="term" value="F:carbohydrate derivative binding"/>
    <property type="evidence" value="ECO:0007669"/>
    <property type="project" value="TreeGrafter"/>
</dbReference>
<dbReference type="SMART" id="SM00186">
    <property type="entry name" value="FBG"/>
    <property type="match status" value="1"/>
</dbReference>
<dbReference type="SUPFAM" id="SSF56496">
    <property type="entry name" value="Fibrinogen C-terminal domain-like"/>
    <property type="match status" value="1"/>
</dbReference>
<dbReference type="GO" id="GO:0001867">
    <property type="term" value="P:complement activation, lectin pathway"/>
    <property type="evidence" value="ECO:0007669"/>
    <property type="project" value="TreeGrafter"/>
</dbReference>
<dbReference type="InterPro" id="IPR050373">
    <property type="entry name" value="Fibrinogen_C-term_domain"/>
</dbReference>
<evidence type="ECO:0000256" key="3">
    <source>
        <dbReference type="ARBA" id="ARBA00022525"/>
    </source>
</evidence>
<accession>A0A8C4LY91</accession>
<evidence type="ECO:0000256" key="12">
    <source>
        <dbReference type="ARBA" id="ARBA00023157"/>
    </source>
</evidence>
<dbReference type="CDD" id="cd00087">
    <property type="entry name" value="FReD"/>
    <property type="match status" value="1"/>
</dbReference>
<evidence type="ECO:0000256" key="15">
    <source>
        <dbReference type="SAM" id="SignalP"/>
    </source>
</evidence>
<keyword evidence="13" id="KW-0325">Glycoprotein</keyword>
<keyword evidence="10" id="KW-0391">Immunity</keyword>
<keyword evidence="5" id="KW-0479">Metal-binding</keyword>
<dbReference type="Ensembl" id="ENSEAST00005016675.1">
    <property type="protein sequence ID" value="ENSEASP00005015330.1"/>
    <property type="gene ID" value="ENSEASG00005010697.1"/>
</dbReference>
<evidence type="ECO:0000256" key="10">
    <source>
        <dbReference type="ARBA" id="ARBA00022859"/>
    </source>
</evidence>
<dbReference type="GO" id="GO:0005615">
    <property type="term" value="C:extracellular space"/>
    <property type="evidence" value="ECO:0007669"/>
    <property type="project" value="TreeGrafter"/>
</dbReference>
<feature type="region of interest" description="Disordered" evidence="14">
    <location>
        <begin position="53"/>
        <end position="93"/>
    </location>
</feature>
<evidence type="ECO:0000256" key="2">
    <source>
        <dbReference type="ARBA" id="ARBA00008530"/>
    </source>
</evidence>
<feature type="domain" description="Fibrinogen C-terminal" evidence="16">
    <location>
        <begin position="173"/>
        <end position="390"/>
    </location>
</feature>
<dbReference type="InterPro" id="IPR020837">
    <property type="entry name" value="Fibrinogen_CS"/>
</dbReference>
<keyword evidence="9" id="KW-0106">Calcium</keyword>
<evidence type="ECO:0000256" key="9">
    <source>
        <dbReference type="ARBA" id="ARBA00022837"/>
    </source>
</evidence>
<evidence type="ECO:0000256" key="5">
    <source>
        <dbReference type="ARBA" id="ARBA00022723"/>
    </source>
</evidence>
<reference evidence="17" key="1">
    <citation type="submission" date="2023-03" db="UniProtKB">
        <authorList>
            <consortium name="Ensembl"/>
        </authorList>
    </citation>
    <scope>IDENTIFICATION</scope>
</reference>
<dbReference type="Pfam" id="PF01391">
    <property type="entry name" value="Collagen"/>
    <property type="match status" value="1"/>
</dbReference>
<evidence type="ECO:0000256" key="8">
    <source>
        <dbReference type="ARBA" id="ARBA00022737"/>
    </source>
</evidence>
<dbReference type="GO" id="GO:0005102">
    <property type="term" value="F:signaling receptor binding"/>
    <property type="evidence" value="ECO:0007669"/>
    <property type="project" value="TreeGrafter"/>
</dbReference>
<comment type="similarity">
    <text evidence="2">Belongs to the ficolin lectin family.</text>
</comment>
<evidence type="ECO:0000256" key="7">
    <source>
        <dbReference type="ARBA" id="ARBA00022734"/>
    </source>
</evidence>
<dbReference type="InterPro" id="IPR002181">
    <property type="entry name" value="Fibrinogen_a/b/g_C_dom"/>
</dbReference>
<dbReference type="GO" id="GO:0030246">
    <property type="term" value="F:carbohydrate binding"/>
    <property type="evidence" value="ECO:0007669"/>
    <property type="project" value="UniProtKB-KW"/>
</dbReference>
<feature type="chain" id="PRO_5034776671" description="Fibrinogen C-terminal domain-containing protein" evidence="15">
    <location>
        <begin position="30"/>
        <end position="390"/>
    </location>
</feature>
<feature type="signal peptide" evidence="15">
    <location>
        <begin position="1"/>
        <end position="29"/>
    </location>
</feature>
<keyword evidence="6 15" id="KW-0732">Signal</keyword>
<dbReference type="FunFam" id="3.90.215.10:FF:000001">
    <property type="entry name" value="Tenascin isoform 1"/>
    <property type="match status" value="1"/>
</dbReference>
<keyword evidence="4" id="KW-0399">Innate immunity</keyword>
<dbReference type="GO" id="GO:0005581">
    <property type="term" value="C:collagen trimer"/>
    <property type="evidence" value="ECO:0007669"/>
    <property type="project" value="UniProtKB-KW"/>
</dbReference>
<sequence length="390" mass="42086">MEPRRVAMALGPGGQLLLLLCIQTLPAQTADTCPEVKMVGLEGSDKLTILRGCPGMPGAAGPKGDTGATGGRGERGSPGAPGKAGPPGPKGTCHLLDKEPGAWGLRWGQPGRWGRQGDWAWPSQLGGLGGPHLCPGPRSPLHPCGCPLCLLLPPAPPLRPPCPGLPVPESISRVPSPGPRNCKELLTSGQTLSGWHTIYLPDCRPLTVLCDMHTDGGGWTVFQRRSDGSVDFFRDWAAYKRGFGSQLGEFWLGNDNIHALTAQGTNELRVDLLDFQGNRQFAKYGSFKLADEADKYKLVLGAFVGGNAGDSLTAHNDRFFSTKDQDNDRSSSSCAERFHGAWWYDNCHLSNLNGRYLGGPQQSYADGINWKSWRGYNYSYKASEMKVRLS</sequence>
<evidence type="ECO:0000256" key="6">
    <source>
        <dbReference type="ARBA" id="ARBA00022729"/>
    </source>
</evidence>
<dbReference type="InterPro" id="IPR014716">
    <property type="entry name" value="Fibrinogen_a/b/g_C_1"/>
</dbReference>
<dbReference type="PANTHER" id="PTHR19143:SF433">
    <property type="entry name" value="FICOLIN-2"/>
    <property type="match status" value="1"/>
</dbReference>
<protein>
    <recommendedName>
        <fullName evidence="16">Fibrinogen C-terminal domain-containing protein</fullName>
    </recommendedName>
</protein>
<comment type="subcellular location">
    <subcellularLocation>
        <location evidence="1">Secreted</location>
    </subcellularLocation>
</comment>
<evidence type="ECO:0000256" key="13">
    <source>
        <dbReference type="ARBA" id="ARBA00023180"/>
    </source>
</evidence>
<keyword evidence="11" id="KW-0176">Collagen</keyword>